<reference evidence="1" key="1">
    <citation type="journal article" date="2014" name="Int. J. Syst. Evol. Microbiol.">
        <title>Complete genome sequence of Corynebacterium casei LMG S-19264T (=DSM 44701T), isolated from a smear-ripened cheese.</title>
        <authorList>
            <consortium name="US DOE Joint Genome Institute (JGI-PGF)"/>
            <person name="Walter F."/>
            <person name="Albersmeier A."/>
            <person name="Kalinowski J."/>
            <person name="Ruckert C."/>
        </authorList>
    </citation>
    <scope>NUCLEOTIDE SEQUENCE</scope>
    <source>
        <strain evidence="1">VKM B-2222</strain>
    </source>
</reference>
<keyword evidence="2" id="KW-1185">Reference proteome</keyword>
<dbReference type="Proteomes" id="UP001143349">
    <property type="component" value="Unassembled WGS sequence"/>
</dbReference>
<evidence type="ECO:0000313" key="1">
    <source>
        <dbReference type="EMBL" id="GLK63089.1"/>
    </source>
</evidence>
<protein>
    <submittedName>
        <fullName evidence="1">Uncharacterized protein</fullName>
    </submittedName>
</protein>
<comment type="caution">
    <text evidence="1">The sequence shown here is derived from an EMBL/GenBank/DDBJ whole genome shotgun (WGS) entry which is preliminary data.</text>
</comment>
<reference evidence="1" key="2">
    <citation type="submission" date="2023-01" db="EMBL/GenBank/DDBJ databases">
        <authorList>
            <person name="Sun Q."/>
            <person name="Evtushenko L."/>
        </authorList>
    </citation>
    <scope>NUCLEOTIDE SEQUENCE</scope>
    <source>
        <strain evidence="1">VKM B-2222</strain>
    </source>
</reference>
<dbReference type="AlphaFoldDB" id="A0AAD3RSZ9"/>
<gene>
    <name evidence="1" type="ORF">GCM10017635_05580</name>
</gene>
<organism evidence="1 2">
    <name type="scientific">Paracoccus kondratievae</name>
    <dbReference type="NCBI Taxonomy" id="135740"/>
    <lineage>
        <taxon>Bacteria</taxon>
        <taxon>Pseudomonadati</taxon>
        <taxon>Pseudomonadota</taxon>
        <taxon>Alphaproteobacteria</taxon>
        <taxon>Rhodobacterales</taxon>
        <taxon>Paracoccaceae</taxon>
        <taxon>Paracoccus</taxon>
    </lineage>
</organism>
<sequence length="71" mass="7687">MAVLAHPGPSRLRDDTVKGLGAFTALDLDRGMGADQRVEVEIIAGGQRLDAVFEQVVEMIAAVKAQKRQRI</sequence>
<evidence type="ECO:0000313" key="2">
    <source>
        <dbReference type="Proteomes" id="UP001143349"/>
    </source>
</evidence>
<proteinExistence type="predicted"/>
<accession>A0AAD3RSZ9</accession>
<dbReference type="EMBL" id="BSFH01000013">
    <property type="protein sequence ID" value="GLK63089.1"/>
    <property type="molecule type" value="Genomic_DNA"/>
</dbReference>
<name>A0AAD3RSZ9_9RHOB</name>